<comment type="caution">
    <text evidence="1">The sequence shown here is derived from an EMBL/GenBank/DDBJ whole genome shotgun (WGS) entry which is preliminary data.</text>
</comment>
<sequence length="161" mass="17848">MRQESRVPSWSLLKRLPRLTVATQTFNIDDDEYSNKFCREGILVWCAGQSGSHGYSVKISTLIQGEIPSLNTTSLKRHKIQLIFCDKRFHADTVKGKTVASCVRKDVDITLTCDPLGRLTHRQITEAAGTQGGQASHSAAAGMYVISEYPDHSASHMTDPR</sequence>
<protein>
    <submittedName>
        <fullName evidence="1">Uncharacterized protein</fullName>
    </submittedName>
</protein>
<keyword evidence="2" id="KW-1185">Reference proteome</keyword>
<gene>
    <name evidence="1" type="ORF">E2C01_016175</name>
</gene>
<dbReference type="EMBL" id="VSRR010001170">
    <property type="protein sequence ID" value="MPC23136.1"/>
    <property type="molecule type" value="Genomic_DNA"/>
</dbReference>
<dbReference type="Proteomes" id="UP000324222">
    <property type="component" value="Unassembled WGS sequence"/>
</dbReference>
<dbReference type="AlphaFoldDB" id="A0A5B7DQD6"/>
<organism evidence="1 2">
    <name type="scientific">Portunus trituberculatus</name>
    <name type="common">Swimming crab</name>
    <name type="synonym">Neptunus trituberculatus</name>
    <dbReference type="NCBI Taxonomy" id="210409"/>
    <lineage>
        <taxon>Eukaryota</taxon>
        <taxon>Metazoa</taxon>
        <taxon>Ecdysozoa</taxon>
        <taxon>Arthropoda</taxon>
        <taxon>Crustacea</taxon>
        <taxon>Multicrustacea</taxon>
        <taxon>Malacostraca</taxon>
        <taxon>Eumalacostraca</taxon>
        <taxon>Eucarida</taxon>
        <taxon>Decapoda</taxon>
        <taxon>Pleocyemata</taxon>
        <taxon>Brachyura</taxon>
        <taxon>Eubrachyura</taxon>
        <taxon>Portunoidea</taxon>
        <taxon>Portunidae</taxon>
        <taxon>Portuninae</taxon>
        <taxon>Portunus</taxon>
    </lineage>
</organism>
<reference evidence="1 2" key="1">
    <citation type="submission" date="2019-05" db="EMBL/GenBank/DDBJ databases">
        <title>Another draft genome of Portunus trituberculatus and its Hox gene families provides insights of decapod evolution.</title>
        <authorList>
            <person name="Jeong J.-H."/>
            <person name="Song I."/>
            <person name="Kim S."/>
            <person name="Choi T."/>
            <person name="Kim D."/>
            <person name="Ryu S."/>
            <person name="Kim W."/>
        </authorList>
    </citation>
    <scope>NUCLEOTIDE SEQUENCE [LARGE SCALE GENOMIC DNA]</scope>
    <source>
        <tissue evidence="1">Muscle</tissue>
    </source>
</reference>
<evidence type="ECO:0000313" key="1">
    <source>
        <dbReference type="EMBL" id="MPC23136.1"/>
    </source>
</evidence>
<accession>A0A5B7DQD6</accession>
<name>A0A5B7DQD6_PORTR</name>
<evidence type="ECO:0000313" key="2">
    <source>
        <dbReference type="Proteomes" id="UP000324222"/>
    </source>
</evidence>
<proteinExistence type="predicted"/>